<dbReference type="OrthoDB" id="5190099at2"/>
<dbReference type="AlphaFoldDB" id="A0A7W8CV66"/>
<proteinExistence type="predicted"/>
<protein>
    <submittedName>
        <fullName evidence="2">Putative membrane protein</fullName>
    </submittedName>
</protein>
<accession>A0A7W8CV66</accession>
<keyword evidence="3" id="KW-1185">Reference proteome</keyword>
<dbReference type="Pfam" id="PF10002">
    <property type="entry name" value="DUF2243"/>
    <property type="match status" value="1"/>
</dbReference>
<evidence type="ECO:0000313" key="2">
    <source>
        <dbReference type="EMBL" id="MBB5181454.1"/>
    </source>
</evidence>
<feature type="transmembrane region" description="Helical" evidence="1">
    <location>
        <begin position="98"/>
        <end position="117"/>
    </location>
</feature>
<evidence type="ECO:0000256" key="1">
    <source>
        <dbReference type="SAM" id="Phobius"/>
    </source>
</evidence>
<feature type="transmembrane region" description="Helical" evidence="1">
    <location>
        <begin position="25"/>
        <end position="48"/>
    </location>
</feature>
<dbReference type="InterPro" id="IPR018719">
    <property type="entry name" value="DUF2243_membrane"/>
</dbReference>
<sequence length="165" mass="18603">MEVQSERVEAHHSGDLRNEYASRNLWSGLLFGIGGMAFVDEVIFHQLLQWHHFYDLSTPRVGIFADGLLNSFAWFAAIGGLFLFADLRRRSAVWMKRWVAAVFLGSGGFQLFDGIIDHKVLQTHQIRYGVEQLPYDLAWNISGAVLLVIGIALLMQLKKSAPKEG</sequence>
<evidence type="ECO:0000313" key="3">
    <source>
        <dbReference type="Proteomes" id="UP000525923"/>
    </source>
</evidence>
<feature type="transmembrane region" description="Helical" evidence="1">
    <location>
        <begin position="137"/>
        <end position="155"/>
    </location>
</feature>
<reference evidence="2 3" key="1">
    <citation type="submission" date="2020-08" db="EMBL/GenBank/DDBJ databases">
        <title>Genomic Encyclopedia of Type Strains, Phase IV (KMG-IV): sequencing the most valuable type-strain genomes for metagenomic binning, comparative biology and taxonomic classification.</title>
        <authorList>
            <person name="Goeker M."/>
        </authorList>
    </citation>
    <scope>NUCLEOTIDE SEQUENCE [LARGE SCALE GENOMIC DNA]</scope>
    <source>
        <strain evidence="2 3">DSM 15895</strain>
    </source>
</reference>
<organism evidence="2 3">
    <name type="scientific">Planococcus koreensis</name>
    <dbReference type="NCBI Taxonomy" id="112331"/>
    <lineage>
        <taxon>Bacteria</taxon>
        <taxon>Bacillati</taxon>
        <taxon>Bacillota</taxon>
        <taxon>Bacilli</taxon>
        <taxon>Bacillales</taxon>
        <taxon>Caryophanaceae</taxon>
        <taxon>Planococcus</taxon>
    </lineage>
</organism>
<keyword evidence="1" id="KW-0812">Transmembrane</keyword>
<comment type="caution">
    <text evidence="2">The sequence shown here is derived from an EMBL/GenBank/DDBJ whole genome shotgun (WGS) entry which is preliminary data.</text>
</comment>
<feature type="transmembrane region" description="Helical" evidence="1">
    <location>
        <begin position="68"/>
        <end position="86"/>
    </location>
</feature>
<dbReference type="Proteomes" id="UP000525923">
    <property type="component" value="Unassembled WGS sequence"/>
</dbReference>
<name>A0A7W8CV66_9BACL</name>
<keyword evidence="1" id="KW-0472">Membrane</keyword>
<keyword evidence="1" id="KW-1133">Transmembrane helix</keyword>
<dbReference type="RefSeq" id="WP_135504197.1">
    <property type="nucleotide sequence ID" value="NZ_JACHHE010000009.1"/>
</dbReference>
<dbReference type="EMBL" id="JACHHE010000009">
    <property type="protein sequence ID" value="MBB5181454.1"/>
    <property type="molecule type" value="Genomic_DNA"/>
</dbReference>
<gene>
    <name evidence="2" type="ORF">HNQ44_002919</name>
</gene>